<dbReference type="SUPFAM" id="SSF103481">
    <property type="entry name" value="Multidrug resistance efflux transporter EmrE"/>
    <property type="match status" value="2"/>
</dbReference>
<feature type="transmembrane region" description="Helical" evidence="1">
    <location>
        <begin position="42"/>
        <end position="64"/>
    </location>
</feature>
<proteinExistence type="predicted"/>
<dbReference type="PANTHER" id="PTHR22911">
    <property type="entry name" value="ACYL-MALONYL CONDENSING ENZYME-RELATED"/>
    <property type="match status" value="1"/>
</dbReference>
<dbReference type="InterPro" id="IPR037185">
    <property type="entry name" value="EmrE-like"/>
</dbReference>
<dbReference type="KEGG" id="gog:C1280_14430"/>
<evidence type="ECO:0000256" key="1">
    <source>
        <dbReference type="SAM" id="Phobius"/>
    </source>
</evidence>
<dbReference type="Pfam" id="PF00892">
    <property type="entry name" value="EamA"/>
    <property type="match status" value="2"/>
</dbReference>
<name>A0A2Z3GZG8_9BACT</name>
<protein>
    <recommendedName>
        <fullName evidence="2">EamA domain-containing protein</fullName>
    </recommendedName>
</protein>
<feature type="transmembrane region" description="Helical" evidence="1">
    <location>
        <begin position="189"/>
        <end position="208"/>
    </location>
</feature>
<feature type="domain" description="EamA" evidence="2">
    <location>
        <begin position="163"/>
        <end position="299"/>
    </location>
</feature>
<keyword evidence="1" id="KW-0472">Membrane</keyword>
<accession>A0A2Z3GZG8</accession>
<feature type="transmembrane region" description="Helical" evidence="1">
    <location>
        <begin position="76"/>
        <end position="92"/>
    </location>
</feature>
<feature type="transmembrane region" description="Helical" evidence="1">
    <location>
        <begin position="283"/>
        <end position="303"/>
    </location>
</feature>
<keyword evidence="4" id="KW-1185">Reference proteome</keyword>
<feature type="transmembrane region" description="Helical" evidence="1">
    <location>
        <begin position="160"/>
        <end position="180"/>
    </location>
</feature>
<keyword evidence="1" id="KW-0812">Transmembrane</keyword>
<keyword evidence="1" id="KW-1133">Transmembrane helix</keyword>
<dbReference type="RefSeq" id="WP_081471416.1">
    <property type="nucleotide sequence ID" value="NZ_CP025958.1"/>
</dbReference>
<reference evidence="3 4" key="1">
    <citation type="submission" date="2018-01" db="EMBL/GenBank/DDBJ databases">
        <title>G. obscuriglobus.</title>
        <authorList>
            <person name="Franke J."/>
            <person name="Blomberg W."/>
            <person name="Selmecki A."/>
        </authorList>
    </citation>
    <scope>NUCLEOTIDE SEQUENCE [LARGE SCALE GENOMIC DNA]</scope>
    <source>
        <strain evidence="3 4">DSM 5831</strain>
    </source>
</reference>
<dbReference type="Proteomes" id="UP000245802">
    <property type="component" value="Chromosome"/>
</dbReference>
<dbReference type="EMBL" id="CP025958">
    <property type="protein sequence ID" value="AWM38071.1"/>
    <property type="molecule type" value="Genomic_DNA"/>
</dbReference>
<feature type="transmembrane region" description="Helical" evidence="1">
    <location>
        <begin position="228"/>
        <end position="246"/>
    </location>
</feature>
<feature type="transmembrane region" description="Helical" evidence="1">
    <location>
        <begin position="258"/>
        <end position="277"/>
    </location>
</feature>
<feature type="transmembrane region" description="Helical" evidence="1">
    <location>
        <begin position="98"/>
        <end position="120"/>
    </location>
</feature>
<feature type="transmembrane region" description="Helical" evidence="1">
    <location>
        <begin position="12"/>
        <end position="30"/>
    </location>
</feature>
<dbReference type="AlphaFoldDB" id="A0A2Z3GZG8"/>
<evidence type="ECO:0000259" key="2">
    <source>
        <dbReference type="Pfam" id="PF00892"/>
    </source>
</evidence>
<evidence type="ECO:0000313" key="4">
    <source>
        <dbReference type="Proteomes" id="UP000245802"/>
    </source>
</evidence>
<dbReference type="InterPro" id="IPR000620">
    <property type="entry name" value="EamA_dom"/>
</dbReference>
<dbReference type="PANTHER" id="PTHR22911:SF135">
    <property type="entry name" value="BLR4310 PROTEIN"/>
    <property type="match status" value="1"/>
</dbReference>
<dbReference type="OrthoDB" id="9814731at2"/>
<organism evidence="3 4">
    <name type="scientific">Gemmata obscuriglobus</name>
    <dbReference type="NCBI Taxonomy" id="114"/>
    <lineage>
        <taxon>Bacteria</taxon>
        <taxon>Pseudomonadati</taxon>
        <taxon>Planctomycetota</taxon>
        <taxon>Planctomycetia</taxon>
        <taxon>Gemmatales</taxon>
        <taxon>Gemmataceae</taxon>
        <taxon>Gemmata</taxon>
    </lineage>
</organism>
<gene>
    <name evidence="3" type="ORF">C1280_14430</name>
</gene>
<evidence type="ECO:0000313" key="3">
    <source>
        <dbReference type="EMBL" id="AWM38071.1"/>
    </source>
</evidence>
<feature type="transmembrane region" description="Helical" evidence="1">
    <location>
        <begin position="132"/>
        <end position="148"/>
    </location>
</feature>
<dbReference type="GO" id="GO:0016020">
    <property type="term" value="C:membrane"/>
    <property type="evidence" value="ECO:0007669"/>
    <property type="project" value="InterPro"/>
</dbReference>
<feature type="domain" description="EamA" evidence="2">
    <location>
        <begin position="12"/>
        <end position="143"/>
    </location>
</feature>
<sequence>MTAESHSHARGLLIIAAVLWSTGSVFMRLLREPLGLGLDAPLLTPLQVAFYRGLFGGLLVLALVARSEMTFRPRMAVMMVVFTVMSGLYLSALDLGPAANAILLQNTAPLWVYVFAVLFLHESASRRGWETVLFGAAGAVVIVAGNWPRDLPPAEQQTQAVILMMGVGSGITYAVVVLFLRTLRAYSSAWLVALNLLGTAATLGAFVLLSDGPAAFGTWVTAPTARQVGVLVVFGAVQMAIPYWLFTRSLRAVPPQEAAIITLLEPLLNPVWAYLITPEKDTPNVWMFCGGGLILLALVWQYLPRRTPATESAKMVADKPLD</sequence>